<dbReference type="EMBL" id="ACEC01000094">
    <property type="protein sequence ID" value="EEG29616.1"/>
    <property type="molecule type" value="Genomic_DNA"/>
</dbReference>
<sequence length="86" mass="9508">MALPININRRDQRNRLRRPVRGDWTPAGHHAVCRVGGGYLIADEITRTSLLGVFAVGDVRTKSMRQIVTAAADGAVASHYIEEILR</sequence>
<evidence type="ECO:0008006" key="3">
    <source>
        <dbReference type="Google" id="ProtNLM"/>
    </source>
</evidence>
<organism evidence="1 2">
    <name type="scientific">[Clostridium] methylpentosum DSM 5476</name>
    <dbReference type="NCBI Taxonomy" id="537013"/>
    <lineage>
        <taxon>Bacteria</taxon>
        <taxon>Bacillati</taxon>
        <taxon>Bacillota</taxon>
        <taxon>Clostridia</taxon>
        <taxon>Eubacteriales</taxon>
        <taxon>Oscillospiraceae</taxon>
        <taxon>Oscillospiraceae incertae sedis</taxon>
    </lineage>
</organism>
<proteinExistence type="predicted"/>
<name>C0EG05_9FIRM</name>
<reference evidence="1 2" key="2">
    <citation type="submission" date="2009-02" db="EMBL/GenBank/DDBJ databases">
        <title>Draft genome sequence of Clostridium methylpentosum (DSM 5476).</title>
        <authorList>
            <person name="Sudarsanam P."/>
            <person name="Ley R."/>
            <person name="Guruge J."/>
            <person name="Turnbaugh P.J."/>
            <person name="Mahowald M."/>
            <person name="Liep D."/>
            <person name="Gordon J."/>
        </authorList>
    </citation>
    <scope>NUCLEOTIDE SEQUENCE [LARGE SCALE GENOMIC DNA]</scope>
    <source>
        <strain evidence="1 2">DSM 5476</strain>
    </source>
</reference>
<dbReference type="eggNOG" id="COG0492">
    <property type="taxonomic scope" value="Bacteria"/>
</dbReference>
<keyword evidence="2" id="KW-1185">Reference proteome</keyword>
<dbReference type="Gene3D" id="3.50.50.60">
    <property type="entry name" value="FAD/NAD(P)-binding domain"/>
    <property type="match status" value="1"/>
</dbReference>
<gene>
    <name evidence="1" type="ORF">CLOSTMETH_02797</name>
</gene>
<accession>C0EG05</accession>
<evidence type="ECO:0000313" key="1">
    <source>
        <dbReference type="EMBL" id="EEG29616.1"/>
    </source>
</evidence>
<dbReference type="SUPFAM" id="SSF51905">
    <property type="entry name" value="FAD/NAD(P)-binding domain"/>
    <property type="match status" value="1"/>
</dbReference>
<dbReference type="STRING" id="537013.CLOSTMETH_02797"/>
<evidence type="ECO:0000313" key="2">
    <source>
        <dbReference type="Proteomes" id="UP000003340"/>
    </source>
</evidence>
<dbReference type="InterPro" id="IPR036188">
    <property type="entry name" value="FAD/NAD-bd_sf"/>
</dbReference>
<dbReference type="AlphaFoldDB" id="C0EG05"/>
<reference evidence="1 2" key="1">
    <citation type="submission" date="2009-01" db="EMBL/GenBank/DDBJ databases">
        <authorList>
            <person name="Fulton L."/>
            <person name="Clifton S."/>
            <person name="Fulton B."/>
            <person name="Xu J."/>
            <person name="Minx P."/>
            <person name="Pepin K.H."/>
            <person name="Johnson M."/>
            <person name="Bhonagiri V."/>
            <person name="Nash W.E."/>
            <person name="Mardis E.R."/>
            <person name="Wilson R.K."/>
        </authorList>
    </citation>
    <scope>NUCLEOTIDE SEQUENCE [LARGE SCALE GENOMIC DNA]</scope>
    <source>
        <strain evidence="1 2">DSM 5476</strain>
    </source>
</reference>
<dbReference type="Proteomes" id="UP000003340">
    <property type="component" value="Unassembled WGS sequence"/>
</dbReference>
<protein>
    <recommendedName>
        <fullName evidence="3">FAD/NAD(P)-binding domain-containing protein</fullName>
    </recommendedName>
</protein>
<comment type="caution">
    <text evidence="1">The sequence shown here is derived from an EMBL/GenBank/DDBJ whole genome shotgun (WGS) entry which is preliminary data.</text>
</comment>
<dbReference type="HOGENOM" id="CLU_2492368_0_0_9"/>